<name>A0A4P9XC72_9FUNG</name>
<dbReference type="InterPro" id="IPR007681">
    <property type="entry name" value="Mog1"/>
</dbReference>
<dbReference type="Proteomes" id="UP000274922">
    <property type="component" value="Unassembled WGS sequence"/>
</dbReference>
<dbReference type="PANTHER" id="PTHR15837:SF0">
    <property type="entry name" value="RAN GUANINE NUCLEOTIDE RELEASE FACTOR"/>
    <property type="match status" value="1"/>
</dbReference>
<protein>
    <recommendedName>
        <fullName evidence="6">Mog1p/PsbP-like protein</fullName>
    </recommendedName>
</protein>
<dbReference type="PANTHER" id="PTHR15837">
    <property type="entry name" value="RAN GUANINE NUCLEOTIDE RELEASE FACTOR"/>
    <property type="match status" value="1"/>
</dbReference>
<dbReference type="GO" id="GO:0005634">
    <property type="term" value="C:nucleus"/>
    <property type="evidence" value="ECO:0007669"/>
    <property type="project" value="TreeGrafter"/>
</dbReference>
<sequence>MVAPSGPAPVPQTGFAALTPQPLFGGAMTAALPRAMTSVALLRQIPDNQEVFASQGAEDTSVIIELTEPAATAPGQLPAVWHFHELAELNDARGADAMLMHQLAAFPSDVIGIQDAAAAASRVAAALPFPASAYSFAVGTQRIAKFNEQAKNVVAVLVAVIRLADVETDVVVTYHVPTVLDPASSSAAAVAAAATSGEAAALSSPSPALALAPDLQAAWSTFLALVASVRVLDYGLFGA</sequence>
<comment type="similarity">
    <text evidence="1">Belongs to the MOG1 family.</text>
</comment>
<keyword evidence="3" id="KW-0653">Protein transport</keyword>
<dbReference type="GO" id="GO:0005085">
    <property type="term" value="F:guanyl-nucleotide exchange factor activity"/>
    <property type="evidence" value="ECO:0007669"/>
    <property type="project" value="TreeGrafter"/>
</dbReference>
<dbReference type="STRING" id="1555241.A0A4P9XC72"/>
<organism evidence="4 5">
    <name type="scientific">Caulochytrium protostelioides</name>
    <dbReference type="NCBI Taxonomy" id="1555241"/>
    <lineage>
        <taxon>Eukaryota</taxon>
        <taxon>Fungi</taxon>
        <taxon>Fungi incertae sedis</taxon>
        <taxon>Chytridiomycota</taxon>
        <taxon>Chytridiomycota incertae sedis</taxon>
        <taxon>Chytridiomycetes</taxon>
        <taxon>Caulochytriales</taxon>
        <taxon>Caulochytriaceae</taxon>
        <taxon>Caulochytrium</taxon>
    </lineage>
</organism>
<evidence type="ECO:0000256" key="2">
    <source>
        <dbReference type="ARBA" id="ARBA00022448"/>
    </source>
</evidence>
<evidence type="ECO:0000256" key="1">
    <source>
        <dbReference type="ARBA" id="ARBA00010307"/>
    </source>
</evidence>
<dbReference type="Pfam" id="PF04603">
    <property type="entry name" value="Mog1"/>
    <property type="match status" value="1"/>
</dbReference>
<evidence type="ECO:0000256" key="3">
    <source>
        <dbReference type="ARBA" id="ARBA00022927"/>
    </source>
</evidence>
<proteinExistence type="inferred from homology"/>
<accession>A0A4P9XC72</accession>
<dbReference type="AlphaFoldDB" id="A0A4P9XC72"/>
<keyword evidence="5" id="KW-1185">Reference proteome</keyword>
<dbReference type="SUPFAM" id="SSF55724">
    <property type="entry name" value="Mog1p/PsbP-like"/>
    <property type="match status" value="1"/>
</dbReference>
<dbReference type="OrthoDB" id="10255285at2759"/>
<evidence type="ECO:0000313" key="5">
    <source>
        <dbReference type="Proteomes" id="UP000274922"/>
    </source>
</evidence>
<dbReference type="InterPro" id="IPR016123">
    <property type="entry name" value="Mog1/PsbP_a/b/a-sand"/>
</dbReference>
<dbReference type="GO" id="GO:0031267">
    <property type="term" value="F:small GTPase binding"/>
    <property type="evidence" value="ECO:0007669"/>
    <property type="project" value="TreeGrafter"/>
</dbReference>
<reference evidence="5" key="1">
    <citation type="journal article" date="2018" name="Nat. Microbiol.">
        <title>Leveraging single-cell genomics to expand the fungal tree of life.</title>
        <authorList>
            <person name="Ahrendt S.R."/>
            <person name="Quandt C.A."/>
            <person name="Ciobanu D."/>
            <person name="Clum A."/>
            <person name="Salamov A."/>
            <person name="Andreopoulos B."/>
            <person name="Cheng J.F."/>
            <person name="Woyke T."/>
            <person name="Pelin A."/>
            <person name="Henrissat B."/>
            <person name="Reynolds N.K."/>
            <person name="Benny G.L."/>
            <person name="Smith M.E."/>
            <person name="James T.Y."/>
            <person name="Grigoriev I.V."/>
        </authorList>
    </citation>
    <scope>NUCLEOTIDE SEQUENCE [LARGE SCALE GENOMIC DNA]</scope>
    <source>
        <strain evidence="5">ATCC 52028</strain>
    </source>
</reference>
<gene>
    <name evidence="4" type="ORF">CXG81DRAFT_24339</name>
</gene>
<evidence type="ECO:0008006" key="6">
    <source>
        <dbReference type="Google" id="ProtNLM"/>
    </source>
</evidence>
<evidence type="ECO:0000313" key="4">
    <source>
        <dbReference type="EMBL" id="RKP03028.1"/>
    </source>
</evidence>
<dbReference type="EMBL" id="ML014130">
    <property type="protein sequence ID" value="RKP03028.1"/>
    <property type="molecule type" value="Genomic_DNA"/>
</dbReference>
<dbReference type="Gene3D" id="3.40.1000.10">
    <property type="entry name" value="Mog1/PsbP, alpha/beta/alpha sandwich"/>
    <property type="match status" value="1"/>
</dbReference>
<dbReference type="GO" id="GO:0006606">
    <property type="term" value="P:protein import into nucleus"/>
    <property type="evidence" value="ECO:0007669"/>
    <property type="project" value="TreeGrafter"/>
</dbReference>
<keyword evidence="2" id="KW-0813">Transport</keyword>